<dbReference type="InterPro" id="IPR025187">
    <property type="entry name" value="DUF4112"/>
</dbReference>
<dbReference type="EMBL" id="LNZH02000207">
    <property type="protein sequence ID" value="OCB85754.1"/>
    <property type="molecule type" value="Genomic_DNA"/>
</dbReference>
<proteinExistence type="predicted"/>
<name>A0A9Q5HTU8_SANBA</name>
<accession>A0A9Q5HTU8</accession>
<dbReference type="AlphaFoldDB" id="A0A9Q5HTU8"/>
<evidence type="ECO:0000256" key="1">
    <source>
        <dbReference type="SAM" id="MobiDB-lite"/>
    </source>
</evidence>
<evidence type="ECO:0000313" key="2">
    <source>
        <dbReference type="EMBL" id="OCB85754.1"/>
    </source>
</evidence>
<reference evidence="2" key="1">
    <citation type="submission" date="2016-06" db="EMBL/GenBank/DDBJ databases">
        <title>Draft Genome sequence of the fungus Inonotus baumii.</title>
        <authorList>
            <person name="Zhu H."/>
            <person name="Lin W."/>
        </authorList>
    </citation>
    <scope>NUCLEOTIDE SEQUENCE</scope>
    <source>
        <strain evidence="2">821</strain>
    </source>
</reference>
<dbReference type="OrthoDB" id="2103474at2759"/>
<feature type="region of interest" description="Disordered" evidence="1">
    <location>
        <begin position="169"/>
        <end position="218"/>
    </location>
</feature>
<organism evidence="2 3">
    <name type="scientific">Sanghuangporus baumii</name>
    <name type="common">Phellinus baumii</name>
    <dbReference type="NCBI Taxonomy" id="108892"/>
    <lineage>
        <taxon>Eukaryota</taxon>
        <taxon>Fungi</taxon>
        <taxon>Dikarya</taxon>
        <taxon>Basidiomycota</taxon>
        <taxon>Agaricomycotina</taxon>
        <taxon>Agaricomycetes</taxon>
        <taxon>Hymenochaetales</taxon>
        <taxon>Hymenochaetaceae</taxon>
        <taxon>Sanghuangporus</taxon>
    </lineage>
</organism>
<protein>
    <submittedName>
        <fullName evidence="2">Uncharacterized protein</fullName>
    </submittedName>
</protein>
<dbReference type="PANTHER" id="PTHR35519">
    <property type="entry name" value="MEMBRANE PROTEINS"/>
    <property type="match status" value="1"/>
</dbReference>
<keyword evidence="3" id="KW-1185">Reference proteome</keyword>
<sequence>MSSTILTKAGLQIFEKHLKQYEPVDPVWETWVDENGKMNKRKRELPPGLSKRDAKILRKVKNRAQRLDKGFRICGLRFGWTFVIGIIPGVGDVTDVVLNYTLVVRKAKQAEIPGWLLRRMLLNNAFSAGVGLVPLVGDVAVAAFKANSRNAVLLEEFLRIRGEEFLKNPKAPVEGSGEGQRKKGEKRKGKSMPKEDLEVVKPGAGMDQDDETGKKNKV</sequence>
<gene>
    <name evidence="2" type="ORF">A7U60_g7105</name>
</gene>
<dbReference type="PANTHER" id="PTHR35519:SF2">
    <property type="entry name" value="PH DOMAIN PROTEIN"/>
    <property type="match status" value="1"/>
</dbReference>
<dbReference type="Proteomes" id="UP000757232">
    <property type="component" value="Unassembled WGS sequence"/>
</dbReference>
<comment type="caution">
    <text evidence="2">The sequence shown here is derived from an EMBL/GenBank/DDBJ whole genome shotgun (WGS) entry which is preliminary data.</text>
</comment>
<dbReference type="Pfam" id="PF13430">
    <property type="entry name" value="DUF4112"/>
    <property type="match status" value="1"/>
</dbReference>
<evidence type="ECO:0000313" key="3">
    <source>
        <dbReference type="Proteomes" id="UP000757232"/>
    </source>
</evidence>